<dbReference type="SUPFAM" id="SSF53474">
    <property type="entry name" value="alpha/beta-Hydrolases"/>
    <property type="match status" value="1"/>
</dbReference>
<evidence type="ECO:0000256" key="1">
    <source>
        <dbReference type="ARBA" id="ARBA00022801"/>
    </source>
</evidence>
<protein>
    <recommendedName>
        <fullName evidence="3">Alpha/beta hydrolase fold-3 domain-containing protein</fullName>
    </recommendedName>
</protein>
<keyword evidence="5" id="KW-1185">Reference proteome</keyword>
<proteinExistence type="predicted"/>
<keyword evidence="2" id="KW-1133">Transmembrane helix</keyword>
<dbReference type="Pfam" id="PF07859">
    <property type="entry name" value="Abhydrolase_3"/>
    <property type="match status" value="1"/>
</dbReference>
<dbReference type="AlphaFoldDB" id="J4H278"/>
<dbReference type="PANTHER" id="PTHR48081">
    <property type="entry name" value="AB HYDROLASE SUPERFAMILY PROTEIN C4A8.06C"/>
    <property type="match status" value="1"/>
</dbReference>
<dbReference type="RefSeq" id="XP_012180332.1">
    <property type="nucleotide sequence ID" value="XM_012324942.1"/>
</dbReference>
<dbReference type="HOGENOM" id="CLU_019364_1_0_1"/>
<evidence type="ECO:0000259" key="3">
    <source>
        <dbReference type="Pfam" id="PF07859"/>
    </source>
</evidence>
<dbReference type="InterPro" id="IPR013094">
    <property type="entry name" value="AB_hydrolase_3"/>
</dbReference>
<dbReference type="STRING" id="599839.J4H278"/>
<organism evidence="4 5">
    <name type="scientific">Fibroporia radiculosa</name>
    <dbReference type="NCBI Taxonomy" id="599839"/>
    <lineage>
        <taxon>Eukaryota</taxon>
        <taxon>Fungi</taxon>
        <taxon>Dikarya</taxon>
        <taxon>Basidiomycota</taxon>
        <taxon>Agaricomycotina</taxon>
        <taxon>Agaricomycetes</taxon>
        <taxon>Polyporales</taxon>
        <taxon>Fibroporiaceae</taxon>
        <taxon>Fibroporia</taxon>
    </lineage>
</organism>
<feature type="domain" description="Alpha/beta hydrolase fold-3" evidence="3">
    <location>
        <begin position="143"/>
        <end position="372"/>
    </location>
</feature>
<gene>
    <name evidence="4" type="ORF">FIBRA_03097</name>
</gene>
<dbReference type="EMBL" id="HE797015">
    <property type="protein sequence ID" value="CCM01049.1"/>
    <property type="molecule type" value="Genomic_DNA"/>
</dbReference>
<evidence type="ECO:0000256" key="2">
    <source>
        <dbReference type="SAM" id="Phobius"/>
    </source>
</evidence>
<evidence type="ECO:0000313" key="4">
    <source>
        <dbReference type="EMBL" id="CCM01049.1"/>
    </source>
</evidence>
<name>J4H278_9APHY</name>
<keyword evidence="1" id="KW-0378">Hydrolase</keyword>
<keyword evidence="2" id="KW-0472">Membrane</keyword>
<feature type="transmembrane region" description="Helical" evidence="2">
    <location>
        <begin position="15"/>
        <end position="33"/>
    </location>
</feature>
<dbReference type="InterPro" id="IPR029058">
    <property type="entry name" value="AB_hydrolase_fold"/>
</dbReference>
<dbReference type="GO" id="GO:0016787">
    <property type="term" value="F:hydrolase activity"/>
    <property type="evidence" value="ECO:0007669"/>
    <property type="project" value="UniProtKB-KW"/>
</dbReference>
<dbReference type="InterPro" id="IPR050300">
    <property type="entry name" value="GDXG_lipolytic_enzyme"/>
</dbReference>
<dbReference type="PANTHER" id="PTHR48081:SF26">
    <property type="entry name" value="ALPHA_BETA HYDROLASE FOLD-3 DOMAIN-CONTAINING PROTEIN"/>
    <property type="match status" value="1"/>
</dbReference>
<sequence>MSDFFRYRHQPVKTLYLIYAVLSLFVRIPYWTLRNLHPAWRPRRSWSISRVLLVNLYRFFGYAAMNTSVSGTHIDPKILEQEEGGKFGLVWIEPNPDLIIGEIKETAELNGVLPIKTPGFWHGQRGSDGRLGQRAGPDEKVIFEIHGSGWIMQSAGPKTFSAYFLNQMFKQCKGYTSAFLVEYRKAAGPPHPPKNPFPAALIDEIMGYNYLVNIVGFRPENILVTGGSSGGNLALMLARYLTTYRFESLPPPGALLLISPTMDWGRTHLGPNSSMVRNARSDMVAAVMRGYSTAAILGSLPAREAWENSWISPGSALLPDVKGRFANLPPLLIISGEAEMTLDGMRAVRDRVIADNGADMVTYIEFPDATHYTLANEWHTPESTEGYGLIAEWLEGLNASK</sequence>
<evidence type="ECO:0000313" key="5">
    <source>
        <dbReference type="Proteomes" id="UP000006352"/>
    </source>
</evidence>
<dbReference type="GeneID" id="24095960"/>
<dbReference type="Gene3D" id="3.40.50.1820">
    <property type="entry name" value="alpha/beta hydrolase"/>
    <property type="match status" value="1"/>
</dbReference>
<dbReference type="Proteomes" id="UP000006352">
    <property type="component" value="Unassembled WGS sequence"/>
</dbReference>
<dbReference type="InParanoid" id="J4H278"/>
<keyword evidence="2" id="KW-0812">Transmembrane</keyword>
<reference evidence="4 5" key="1">
    <citation type="journal article" date="2012" name="Appl. Environ. Microbiol.">
        <title>Short-read sequencing for genomic analysis of the brown rot fungus Fibroporia radiculosa.</title>
        <authorList>
            <person name="Tang J.D."/>
            <person name="Perkins A.D."/>
            <person name="Sonstegard T.S."/>
            <person name="Schroeder S.G."/>
            <person name="Burgess S.C."/>
            <person name="Diehl S.V."/>
        </authorList>
    </citation>
    <scope>NUCLEOTIDE SEQUENCE [LARGE SCALE GENOMIC DNA]</scope>
    <source>
        <strain evidence="4 5">TFFH 294</strain>
    </source>
</reference>
<dbReference type="OrthoDB" id="2152029at2759"/>
<accession>J4H278</accession>